<dbReference type="InterPro" id="IPR000014">
    <property type="entry name" value="PAS"/>
</dbReference>
<keyword evidence="4" id="KW-0808">Transferase</keyword>
<dbReference type="InterPro" id="IPR003661">
    <property type="entry name" value="HisK_dim/P_dom"/>
</dbReference>
<keyword evidence="15" id="KW-1185">Reference proteome</keyword>
<dbReference type="InterPro" id="IPR036097">
    <property type="entry name" value="HisK_dim/P_sf"/>
</dbReference>
<keyword evidence="6" id="KW-0418">Kinase</keyword>
<dbReference type="PANTHER" id="PTHR43065">
    <property type="entry name" value="SENSOR HISTIDINE KINASE"/>
    <property type="match status" value="1"/>
</dbReference>
<dbReference type="HOGENOM" id="CLU_000445_114_39_7"/>
<evidence type="ECO:0000259" key="12">
    <source>
        <dbReference type="PROSITE" id="PS50112"/>
    </source>
</evidence>
<dbReference type="RefSeq" id="WP_015403001.1">
    <property type="nucleotide sequence ID" value="NC_020304.1"/>
</dbReference>
<evidence type="ECO:0000256" key="8">
    <source>
        <dbReference type="ARBA" id="ARBA00023012"/>
    </source>
</evidence>
<dbReference type="KEGG" id="dsf:UWK_00727"/>
<evidence type="ECO:0000256" key="1">
    <source>
        <dbReference type="ARBA" id="ARBA00000085"/>
    </source>
</evidence>
<dbReference type="PROSITE" id="PS50113">
    <property type="entry name" value="PAC"/>
    <property type="match status" value="1"/>
</dbReference>
<dbReference type="InterPro" id="IPR000700">
    <property type="entry name" value="PAS-assoc_C"/>
</dbReference>
<dbReference type="SUPFAM" id="SSF55785">
    <property type="entry name" value="PYP-like sensor domain (PAS domain)"/>
    <property type="match status" value="1"/>
</dbReference>
<dbReference type="PROSITE" id="PS50112">
    <property type="entry name" value="PAS"/>
    <property type="match status" value="1"/>
</dbReference>
<dbReference type="eggNOG" id="COG3829">
    <property type="taxonomic scope" value="Bacteria"/>
</dbReference>
<dbReference type="PROSITE" id="PS50109">
    <property type="entry name" value="HIS_KIN"/>
    <property type="match status" value="1"/>
</dbReference>
<dbReference type="InterPro" id="IPR003594">
    <property type="entry name" value="HATPase_dom"/>
</dbReference>
<dbReference type="InterPro" id="IPR036890">
    <property type="entry name" value="HATPase_C_sf"/>
</dbReference>
<dbReference type="CDD" id="cd00130">
    <property type="entry name" value="PAS"/>
    <property type="match status" value="1"/>
</dbReference>
<feature type="transmembrane region" description="Helical" evidence="10">
    <location>
        <begin position="41"/>
        <end position="64"/>
    </location>
</feature>
<dbReference type="SUPFAM" id="SSF55874">
    <property type="entry name" value="ATPase domain of HSP90 chaperone/DNA topoisomerase II/histidine kinase"/>
    <property type="match status" value="1"/>
</dbReference>
<dbReference type="PANTHER" id="PTHR43065:SF46">
    <property type="entry name" value="C4-DICARBOXYLATE TRANSPORT SENSOR PROTEIN DCTB"/>
    <property type="match status" value="1"/>
</dbReference>
<evidence type="ECO:0000256" key="9">
    <source>
        <dbReference type="SAM" id="Coils"/>
    </source>
</evidence>
<feature type="domain" description="PAS" evidence="12">
    <location>
        <begin position="148"/>
        <end position="203"/>
    </location>
</feature>
<dbReference type="Gene3D" id="1.10.287.130">
    <property type="match status" value="1"/>
</dbReference>
<dbReference type="OrthoDB" id="9769169at2"/>
<dbReference type="eggNOG" id="COG4191">
    <property type="taxonomic scope" value="Bacteria"/>
</dbReference>
<sequence length="546" mass="61100">MFWIDWVAVVMVGVGAFFMLLSILSAVAMLSRLTPFYKRKWTLLTIFKGFFLLGYLAFIIILVMKLKLPVEFVTGVVFLGGAFFVFMVIRLTKYTITDLANKEDALNELNATLEKKVSQRTIELEKSMADLGNEMLEREKANYEIHRMEEELRLILDTISTGIRVIGLDHRITRVNKRFCHLLGMSNDELVGSACYENFDNEDCRDSPSCRLKNLNTAHDDNELIEKKTTREGKQYHFRITSAPLKDTDGKVVALLEDFQDVTPLIKAQEEKELAQSRLHQAAKLESVGQLAAGIAHEINTPVQFVGTNLEFLKESFEDIATFLEKLQITMNDGESTAGLKQGLEELDWDFLSEEIPLAIEQSMGGTERVRKLVLAMKEFSHPTTREMAPADINSILHNTIIISQNEWKHVADMKTKLSEDLPPVPCLIDAMGQVFLNIIVNAAHAIADRIKDTSEKGTITITTATHGDFAEISFSDTGKGMDKELCSKIFDPFFTTKEVGSGTGQGLSIAHDIVVNKHHGDIKVESSVGVGTRLIVQLPLKAVEN</sequence>
<evidence type="ECO:0000256" key="5">
    <source>
        <dbReference type="ARBA" id="ARBA00022741"/>
    </source>
</evidence>
<name>M1PC22_DESSD</name>
<evidence type="ECO:0000313" key="14">
    <source>
        <dbReference type="EMBL" id="AGF77305.1"/>
    </source>
</evidence>
<dbReference type="CDD" id="cd00082">
    <property type="entry name" value="HisKA"/>
    <property type="match status" value="1"/>
</dbReference>
<feature type="domain" description="PAC" evidence="13">
    <location>
        <begin position="218"/>
        <end position="274"/>
    </location>
</feature>
<dbReference type="PATRIC" id="fig|1167006.5.peg.823"/>
<comment type="catalytic activity">
    <reaction evidence="1">
        <text>ATP + protein L-histidine = ADP + protein N-phospho-L-histidine.</text>
        <dbReference type="EC" id="2.7.13.3"/>
    </reaction>
</comment>
<dbReference type="PRINTS" id="PR00344">
    <property type="entry name" value="BCTRLSENSOR"/>
</dbReference>
<keyword evidence="10" id="KW-1133">Transmembrane helix</keyword>
<accession>M1PC22</accession>
<dbReference type="EMBL" id="CP003985">
    <property type="protein sequence ID" value="AGF77305.1"/>
    <property type="molecule type" value="Genomic_DNA"/>
</dbReference>
<keyword evidence="8" id="KW-0902">Two-component regulatory system</keyword>
<protein>
    <recommendedName>
        <fullName evidence="2">histidine kinase</fullName>
        <ecNumber evidence="2">2.7.13.3</ecNumber>
    </recommendedName>
</protein>
<dbReference type="InterPro" id="IPR005467">
    <property type="entry name" value="His_kinase_dom"/>
</dbReference>
<evidence type="ECO:0000256" key="3">
    <source>
        <dbReference type="ARBA" id="ARBA00022553"/>
    </source>
</evidence>
<evidence type="ECO:0000259" key="13">
    <source>
        <dbReference type="PROSITE" id="PS50113"/>
    </source>
</evidence>
<feature type="coiled-coil region" evidence="9">
    <location>
        <begin position="96"/>
        <end position="153"/>
    </location>
</feature>
<dbReference type="InterPro" id="IPR004358">
    <property type="entry name" value="Sig_transdc_His_kin-like_C"/>
</dbReference>
<organism evidence="14 15">
    <name type="scientific">Desulfocapsa sulfexigens (strain DSM 10523 / SB164P1)</name>
    <dbReference type="NCBI Taxonomy" id="1167006"/>
    <lineage>
        <taxon>Bacteria</taxon>
        <taxon>Pseudomonadati</taxon>
        <taxon>Thermodesulfobacteriota</taxon>
        <taxon>Desulfobulbia</taxon>
        <taxon>Desulfobulbales</taxon>
        <taxon>Desulfocapsaceae</taxon>
        <taxon>Desulfocapsa</taxon>
    </lineage>
</organism>
<evidence type="ECO:0000256" key="6">
    <source>
        <dbReference type="ARBA" id="ARBA00022777"/>
    </source>
</evidence>
<keyword evidence="9" id="KW-0175">Coiled coil</keyword>
<feature type="domain" description="Histidine kinase" evidence="11">
    <location>
        <begin position="294"/>
        <end position="543"/>
    </location>
</feature>
<dbReference type="STRING" id="1167006.UWK_00727"/>
<dbReference type="Proteomes" id="UP000011721">
    <property type="component" value="Chromosome"/>
</dbReference>
<evidence type="ECO:0000256" key="7">
    <source>
        <dbReference type="ARBA" id="ARBA00022840"/>
    </source>
</evidence>
<keyword evidence="7" id="KW-0067">ATP-binding</keyword>
<keyword evidence="3" id="KW-0597">Phosphoprotein</keyword>
<keyword evidence="10" id="KW-0472">Membrane</keyword>
<reference evidence="15" key="1">
    <citation type="journal article" date="2013" name="Stand. Genomic Sci.">
        <title>Complete genome sequence of Desulfocapsa sulfexigens, a marine deltaproteobacterium specialized in disproportionating inorganic sulfur compounds.</title>
        <authorList>
            <person name="Finster K.W."/>
            <person name="Kjeldsen K.U."/>
            <person name="Kube M."/>
            <person name="Reinhardt R."/>
            <person name="Mussmann M."/>
            <person name="Amann R."/>
            <person name="Schreiber L."/>
        </authorList>
    </citation>
    <scope>NUCLEOTIDE SEQUENCE [LARGE SCALE GENOMIC DNA]</scope>
    <source>
        <strain evidence="15">DSM 10523 / SB164P1</strain>
    </source>
</reference>
<evidence type="ECO:0000256" key="4">
    <source>
        <dbReference type="ARBA" id="ARBA00022679"/>
    </source>
</evidence>
<feature type="transmembrane region" description="Helical" evidence="10">
    <location>
        <begin position="70"/>
        <end position="89"/>
    </location>
</feature>
<dbReference type="Pfam" id="PF02518">
    <property type="entry name" value="HATPase_c"/>
    <property type="match status" value="1"/>
</dbReference>
<dbReference type="InterPro" id="IPR035965">
    <property type="entry name" value="PAS-like_dom_sf"/>
</dbReference>
<dbReference type="Pfam" id="PF13426">
    <property type="entry name" value="PAS_9"/>
    <property type="match status" value="1"/>
</dbReference>
<proteinExistence type="predicted"/>
<dbReference type="AlphaFoldDB" id="M1PC22"/>
<evidence type="ECO:0000256" key="2">
    <source>
        <dbReference type="ARBA" id="ARBA00012438"/>
    </source>
</evidence>
<dbReference type="GO" id="GO:0000155">
    <property type="term" value="F:phosphorelay sensor kinase activity"/>
    <property type="evidence" value="ECO:0007669"/>
    <property type="project" value="InterPro"/>
</dbReference>
<dbReference type="Gene3D" id="3.30.450.20">
    <property type="entry name" value="PAS domain"/>
    <property type="match status" value="1"/>
</dbReference>
<dbReference type="SMART" id="SM00387">
    <property type="entry name" value="HATPase_c"/>
    <property type="match status" value="1"/>
</dbReference>
<dbReference type="SUPFAM" id="SSF47384">
    <property type="entry name" value="Homodimeric domain of signal transducing histidine kinase"/>
    <property type="match status" value="1"/>
</dbReference>
<evidence type="ECO:0000256" key="10">
    <source>
        <dbReference type="SAM" id="Phobius"/>
    </source>
</evidence>
<dbReference type="EC" id="2.7.13.3" evidence="2"/>
<evidence type="ECO:0000313" key="15">
    <source>
        <dbReference type="Proteomes" id="UP000011721"/>
    </source>
</evidence>
<evidence type="ECO:0000259" key="11">
    <source>
        <dbReference type="PROSITE" id="PS50109"/>
    </source>
</evidence>
<dbReference type="GO" id="GO:0005524">
    <property type="term" value="F:ATP binding"/>
    <property type="evidence" value="ECO:0007669"/>
    <property type="project" value="UniProtKB-KW"/>
</dbReference>
<gene>
    <name evidence="14" type="ordered locus">UWK_00727</name>
</gene>
<dbReference type="Gene3D" id="3.30.565.10">
    <property type="entry name" value="Histidine kinase-like ATPase, C-terminal domain"/>
    <property type="match status" value="1"/>
</dbReference>
<feature type="transmembrane region" description="Helical" evidence="10">
    <location>
        <begin position="6"/>
        <end position="29"/>
    </location>
</feature>
<keyword evidence="10" id="KW-0812">Transmembrane</keyword>
<dbReference type="SMART" id="SM00091">
    <property type="entry name" value="PAS"/>
    <property type="match status" value="1"/>
</dbReference>
<dbReference type="NCBIfam" id="TIGR00229">
    <property type="entry name" value="sensory_box"/>
    <property type="match status" value="1"/>
</dbReference>
<keyword evidence="5" id="KW-0547">Nucleotide-binding</keyword>